<dbReference type="GO" id="GO:0042795">
    <property type="term" value="P:snRNA transcription by RNA polymerase II"/>
    <property type="evidence" value="ECO:0007669"/>
    <property type="project" value="TreeGrafter"/>
</dbReference>
<reference evidence="2" key="2">
    <citation type="journal article" date="2020" name="Nat. Commun.">
        <title>Large-scale genome sequencing of mycorrhizal fungi provides insights into the early evolution of symbiotic traits.</title>
        <authorList>
            <person name="Miyauchi S."/>
            <person name="Kiss E."/>
            <person name="Kuo A."/>
            <person name="Drula E."/>
            <person name="Kohler A."/>
            <person name="Sanchez-Garcia M."/>
            <person name="Morin E."/>
            <person name="Andreopoulos B."/>
            <person name="Barry K.W."/>
            <person name="Bonito G."/>
            <person name="Buee M."/>
            <person name="Carver A."/>
            <person name="Chen C."/>
            <person name="Cichocki N."/>
            <person name="Clum A."/>
            <person name="Culley D."/>
            <person name="Crous P.W."/>
            <person name="Fauchery L."/>
            <person name="Girlanda M."/>
            <person name="Hayes R.D."/>
            <person name="Keri Z."/>
            <person name="LaButti K."/>
            <person name="Lipzen A."/>
            <person name="Lombard V."/>
            <person name="Magnuson J."/>
            <person name="Maillard F."/>
            <person name="Murat C."/>
            <person name="Nolan M."/>
            <person name="Ohm R.A."/>
            <person name="Pangilinan J."/>
            <person name="Pereira M.F."/>
            <person name="Perotto S."/>
            <person name="Peter M."/>
            <person name="Pfister S."/>
            <person name="Riley R."/>
            <person name="Sitrit Y."/>
            <person name="Stielow J.B."/>
            <person name="Szollosi G."/>
            <person name="Zifcakova L."/>
            <person name="Stursova M."/>
            <person name="Spatafora J.W."/>
            <person name="Tedersoo L."/>
            <person name="Vaario L.M."/>
            <person name="Yamada A."/>
            <person name="Yan M."/>
            <person name="Wang P."/>
            <person name="Xu J."/>
            <person name="Bruns T."/>
            <person name="Baldrian P."/>
            <person name="Vilgalys R."/>
            <person name="Dunand C."/>
            <person name="Henrissat B."/>
            <person name="Grigoriev I.V."/>
            <person name="Hibbett D."/>
            <person name="Nagy L.G."/>
            <person name="Martin F.M."/>
        </authorList>
    </citation>
    <scope>NUCLEOTIDE SEQUENCE</scope>
    <source>
        <strain evidence="2">Prilba</strain>
    </source>
</reference>
<dbReference type="PANTHER" id="PTHR15131:SF3">
    <property type="entry name" value="SNRNA-ACTIVATING PROTEIN COMPLEX SUBUNIT 1"/>
    <property type="match status" value="1"/>
</dbReference>
<organism evidence="2 3">
    <name type="scientific">Russula ochroleuca</name>
    <dbReference type="NCBI Taxonomy" id="152965"/>
    <lineage>
        <taxon>Eukaryota</taxon>
        <taxon>Fungi</taxon>
        <taxon>Dikarya</taxon>
        <taxon>Basidiomycota</taxon>
        <taxon>Agaricomycotina</taxon>
        <taxon>Agaricomycetes</taxon>
        <taxon>Russulales</taxon>
        <taxon>Russulaceae</taxon>
        <taxon>Russula</taxon>
    </lineage>
</organism>
<comment type="caution">
    <text evidence="2">The sequence shown here is derived from an EMBL/GenBank/DDBJ whole genome shotgun (WGS) entry which is preliminary data.</text>
</comment>
<dbReference type="GO" id="GO:0042796">
    <property type="term" value="P:snRNA transcription by RNA polymerase III"/>
    <property type="evidence" value="ECO:0007669"/>
    <property type="project" value="TreeGrafter"/>
</dbReference>
<dbReference type="PANTHER" id="PTHR15131">
    <property type="entry name" value="SMALL NUCLEAR RNA ACTIVATING COMPLEX, POLYPEPTIDE 1"/>
    <property type="match status" value="1"/>
</dbReference>
<feature type="region of interest" description="Disordered" evidence="1">
    <location>
        <begin position="199"/>
        <end position="243"/>
    </location>
</feature>
<dbReference type="Proteomes" id="UP000759537">
    <property type="component" value="Unassembled WGS sequence"/>
</dbReference>
<sequence length="376" mass="41281">MSLAPTPSAARGDLILQSPFFTSSLFVDPFRADIEQLIDLFVQEYADHAAKPFALFKRIWQEQGWTYMHLKIFDARTRHTYLTVACRLFIERIVEHVEPIRRLVALFGLYTFYFTQPSGSRMPLYSIRHIDITLDQYESLLEMPKTVSPTSAPYASQVLSALTNVKAFYILPVSKLGPYNPRTLPREVYIEDVDEMTERETRTAPLESELDPPVPGLDAVTTKVPKKKGRPSKRETAKRAKEATVGLDRWLERTDSVGQVAGGGGAGPSRARGQTLLSHAPTASRTNYGAQKTRVLGALLESEEGRGVEALGRANLAVLGRLKKIDAMAAERGMEVGGEGGELTGLGRVERAVGELGRGGILGLSQGAGLPNSRIT</sequence>
<dbReference type="InterPro" id="IPR019188">
    <property type="entry name" value="SNAPC1"/>
</dbReference>
<name>A0A9P5TA59_9AGAM</name>
<dbReference type="GO" id="GO:0019185">
    <property type="term" value="C:snRNA-activating protein complex"/>
    <property type="evidence" value="ECO:0007669"/>
    <property type="project" value="TreeGrafter"/>
</dbReference>
<evidence type="ECO:0000313" key="3">
    <source>
        <dbReference type="Proteomes" id="UP000759537"/>
    </source>
</evidence>
<reference evidence="2" key="1">
    <citation type="submission" date="2019-10" db="EMBL/GenBank/DDBJ databases">
        <authorList>
            <consortium name="DOE Joint Genome Institute"/>
            <person name="Kuo A."/>
            <person name="Miyauchi S."/>
            <person name="Kiss E."/>
            <person name="Drula E."/>
            <person name="Kohler A."/>
            <person name="Sanchez-Garcia M."/>
            <person name="Andreopoulos B."/>
            <person name="Barry K.W."/>
            <person name="Bonito G."/>
            <person name="Buee M."/>
            <person name="Carver A."/>
            <person name="Chen C."/>
            <person name="Cichocki N."/>
            <person name="Clum A."/>
            <person name="Culley D."/>
            <person name="Crous P.W."/>
            <person name="Fauchery L."/>
            <person name="Girlanda M."/>
            <person name="Hayes R."/>
            <person name="Keri Z."/>
            <person name="LaButti K."/>
            <person name="Lipzen A."/>
            <person name="Lombard V."/>
            <person name="Magnuson J."/>
            <person name="Maillard F."/>
            <person name="Morin E."/>
            <person name="Murat C."/>
            <person name="Nolan M."/>
            <person name="Ohm R."/>
            <person name="Pangilinan J."/>
            <person name="Pereira M."/>
            <person name="Perotto S."/>
            <person name="Peter M."/>
            <person name="Riley R."/>
            <person name="Sitrit Y."/>
            <person name="Stielow B."/>
            <person name="Szollosi G."/>
            <person name="Zifcakova L."/>
            <person name="Stursova M."/>
            <person name="Spatafora J.W."/>
            <person name="Tedersoo L."/>
            <person name="Vaario L.-M."/>
            <person name="Yamada A."/>
            <person name="Yan M."/>
            <person name="Wang P."/>
            <person name="Xu J."/>
            <person name="Bruns T."/>
            <person name="Baldrian P."/>
            <person name="Vilgalys R."/>
            <person name="Henrissat B."/>
            <person name="Grigoriev I.V."/>
            <person name="Hibbett D."/>
            <person name="Nagy L.G."/>
            <person name="Martin F.M."/>
        </authorList>
    </citation>
    <scope>NUCLEOTIDE SEQUENCE</scope>
    <source>
        <strain evidence="2">Prilba</strain>
    </source>
</reference>
<dbReference type="EMBL" id="WHVB01000007">
    <property type="protein sequence ID" value="KAF8481060.1"/>
    <property type="molecule type" value="Genomic_DNA"/>
</dbReference>
<evidence type="ECO:0000313" key="2">
    <source>
        <dbReference type="EMBL" id="KAF8481060.1"/>
    </source>
</evidence>
<protein>
    <submittedName>
        <fullName evidence="2">Uncharacterized protein</fullName>
    </submittedName>
</protein>
<dbReference type="GO" id="GO:0043565">
    <property type="term" value="F:sequence-specific DNA binding"/>
    <property type="evidence" value="ECO:0007669"/>
    <property type="project" value="TreeGrafter"/>
</dbReference>
<dbReference type="OrthoDB" id="3253083at2759"/>
<feature type="compositionally biased region" description="Basic and acidic residues" evidence="1">
    <location>
        <begin position="232"/>
        <end position="242"/>
    </location>
</feature>
<dbReference type="AlphaFoldDB" id="A0A9P5TA59"/>
<keyword evidence="3" id="KW-1185">Reference proteome</keyword>
<evidence type="ECO:0000256" key="1">
    <source>
        <dbReference type="SAM" id="MobiDB-lite"/>
    </source>
</evidence>
<proteinExistence type="predicted"/>
<dbReference type="Pfam" id="PF09808">
    <property type="entry name" value="SNAPC1"/>
    <property type="match status" value="1"/>
</dbReference>
<accession>A0A9P5TA59</accession>
<gene>
    <name evidence="2" type="ORF">DFH94DRAFT_737766</name>
</gene>